<dbReference type="InterPro" id="IPR012171">
    <property type="entry name" value="Fatty_acid_desaturase"/>
</dbReference>
<evidence type="ECO:0000256" key="2">
    <source>
        <dbReference type="SAM" id="MobiDB-lite"/>
    </source>
</evidence>
<feature type="region of interest" description="Disordered" evidence="2">
    <location>
        <begin position="439"/>
        <end position="465"/>
    </location>
</feature>
<dbReference type="GO" id="GO:0006629">
    <property type="term" value="P:lipid metabolic process"/>
    <property type="evidence" value="ECO:0007669"/>
    <property type="project" value="InterPro"/>
</dbReference>
<dbReference type="Proteomes" id="UP000782241">
    <property type="component" value="Unassembled WGS sequence"/>
</dbReference>
<dbReference type="Pfam" id="PF00487">
    <property type="entry name" value="FA_desaturase"/>
    <property type="match status" value="1"/>
</dbReference>
<dbReference type="EMBL" id="JAGPUO010000020">
    <property type="protein sequence ID" value="KAG5656675.1"/>
    <property type="molecule type" value="Genomic_DNA"/>
</dbReference>
<keyword evidence="3" id="KW-1133">Transmembrane helix</keyword>
<dbReference type="CDD" id="cd03507">
    <property type="entry name" value="Delta12-FADS-like"/>
    <property type="match status" value="1"/>
</dbReference>
<accession>A0A9P7GWH0</accession>
<dbReference type="SMART" id="SM00906">
    <property type="entry name" value="Fungal_trans"/>
    <property type="match status" value="1"/>
</dbReference>
<evidence type="ECO:0000256" key="3">
    <source>
        <dbReference type="SAM" id="Phobius"/>
    </source>
</evidence>
<keyword evidence="1" id="KW-0539">Nucleus</keyword>
<feature type="domain" description="Xylanolytic transcriptional activator regulatory" evidence="4">
    <location>
        <begin position="615"/>
        <end position="688"/>
    </location>
</feature>
<comment type="caution">
    <text evidence="5">The sequence shown here is derived from an EMBL/GenBank/DDBJ whole genome shotgun (WGS) entry which is preliminary data.</text>
</comment>
<name>A0A9P7GWH0_9HYPO</name>
<organism evidence="5 6">
    <name type="scientific">Fusarium avenaceum</name>
    <dbReference type="NCBI Taxonomy" id="40199"/>
    <lineage>
        <taxon>Eukaryota</taxon>
        <taxon>Fungi</taxon>
        <taxon>Dikarya</taxon>
        <taxon>Ascomycota</taxon>
        <taxon>Pezizomycotina</taxon>
        <taxon>Sordariomycetes</taxon>
        <taxon>Hypocreomycetidae</taxon>
        <taxon>Hypocreales</taxon>
        <taxon>Nectriaceae</taxon>
        <taxon>Fusarium</taxon>
        <taxon>Fusarium tricinctum species complex</taxon>
    </lineage>
</organism>
<dbReference type="PANTHER" id="PTHR32100">
    <property type="entry name" value="OMEGA-6 FATTY ACID DESATURASE, CHLOROPLASTIC"/>
    <property type="match status" value="1"/>
</dbReference>
<dbReference type="CDD" id="cd12148">
    <property type="entry name" value="fungal_TF_MHR"/>
    <property type="match status" value="1"/>
</dbReference>
<feature type="transmembrane region" description="Helical" evidence="3">
    <location>
        <begin position="85"/>
        <end position="104"/>
    </location>
</feature>
<dbReference type="GO" id="GO:0008270">
    <property type="term" value="F:zinc ion binding"/>
    <property type="evidence" value="ECO:0007669"/>
    <property type="project" value="InterPro"/>
</dbReference>
<dbReference type="GO" id="GO:0006351">
    <property type="term" value="P:DNA-templated transcription"/>
    <property type="evidence" value="ECO:0007669"/>
    <property type="project" value="InterPro"/>
</dbReference>
<dbReference type="Pfam" id="PF04082">
    <property type="entry name" value="Fungal_trans"/>
    <property type="match status" value="1"/>
</dbReference>
<reference evidence="5" key="1">
    <citation type="submission" date="2021-04" db="EMBL/GenBank/DDBJ databases">
        <title>Draft genome of Fusarium avenaceum strain F156N33, isolated from an atmospheric sample in Virginia.</title>
        <authorList>
            <person name="Yang S."/>
            <person name="Vinatzer B.A."/>
            <person name="Coleman J."/>
        </authorList>
    </citation>
    <scope>NUCLEOTIDE SEQUENCE</scope>
    <source>
        <strain evidence="5">F156N33</strain>
    </source>
</reference>
<dbReference type="GO" id="GO:0003677">
    <property type="term" value="F:DNA binding"/>
    <property type="evidence" value="ECO:0007669"/>
    <property type="project" value="InterPro"/>
</dbReference>
<evidence type="ECO:0000256" key="1">
    <source>
        <dbReference type="ARBA" id="ARBA00023242"/>
    </source>
</evidence>
<protein>
    <recommendedName>
        <fullName evidence="4">Xylanolytic transcriptional activator regulatory domain-containing protein</fullName>
    </recommendedName>
</protein>
<dbReference type="GO" id="GO:0016491">
    <property type="term" value="F:oxidoreductase activity"/>
    <property type="evidence" value="ECO:0007669"/>
    <property type="project" value="InterPro"/>
</dbReference>
<dbReference type="InterPro" id="IPR005804">
    <property type="entry name" value="FA_desaturase_dom"/>
</dbReference>
<keyword evidence="6" id="KW-1185">Reference proteome</keyword>
<keyword evidence="3" id="KW-0812">Transmembrane</keyword>
<dbReference type="InterPro" id="IPR007219">
    <property type="entry name" value="XnlR_reg_dom"/>
</dbReference>
<sequence length="960" mass="109262">MATRQRTATTVVVEDPLKVTLEATSQPQFPDIKTIKDAIPAHCFQPSLLTSYYYVFRDFAMVSALVWAALTYIPSIPDPTLRVAAWMVYGFVQGLFCTGIWILGHECGHGAFSLHGKVNNVTGWALHSFLMVPYFSWKYSHHRHHRFHGHMELDMAFVPATQPKPSRSLVIGGVDIAELVEDTPAAQLVKLIFHQLFGWQVYMFLNASSGKGSKQWEPKSGLSKWLRVSHFEPTSAVFRPSEAIFIAISDLGLLLMGTALYIASKYVGTSTVLYLYLVPYLWVHNWLVAITYLHHHHADVPHYTAEGWTYVKGALATVDREFGFIGKHLFHGIIEKHVVHHLFPKIPFYKADEATEAIKPVIGDHYVRDDRNFIGQLWTIFGTLKYVEHDPVNQGVMRWAKDRAEEKVRPNWKVTDRVAVLEERLATIEALLAAFTGQTSAPEPQPHLSALNDVDHSSSSSDRTVPEAHMPLDVSAFQSAAITDPLPQTVKTPVSDQLELAPLSEILPVVDNYFRNYNAIIPLFDETAFMRMLLDWFAGSTKRTMISWAAINTVLAISYRIVEGRAMDDPAFAQCTQNVRSVMSDLMMQGKDLTGLQVLLGMIILFQGSPDFQLAIVLTASVVRLTQSLGLHLKQALTGFSRAEQAHRRRLFWLSYIYDKELAQRSQSPYLQLDSETDMDLPEPEDELGVISSSTDNIRFNYLRTIAKFAFIQGKAHDLLYSHKSQKLTQEQKTNTIVRIEDMLEEWTREIPVELHTAEGIEKRLPPISRDLMMGLWFHHAECRVKIRSIFTFEDAWITRVRRYLFPALIDVSDDMVGKVRRGDLPPLPPKWSQCVEYSRICMELLIARRPSEYIIWLHTCSSYSCVILLIINMIEFPDHTLVLQDRELLDGCFSTLGDIGSNLPFEPYKTLLSISQQLYQRAKGQVSRMMAKGDVIDEMEDFQMSPSMAWAILDDMDFQ</sequence>
<feature type="transmembrane region" description="Helical" evidence="3">
    <location>
        <begin position="243"/>
        <end position="262"/>
    </location>
</feature>
<feature type="transmembrane region" description="Helical" evidence="3">
    <location>
        <begin position="124"/>
        <end position="140"/>
    </location>
</feature>
<proteinExistence type="predicted"/>
<dbReference type="AlphaFoldDB" id="A0A9P7GWH0"/>
<feature type="transmembrane region" description="Helical" evidence="3">
    <location>
        <begin position="54"/>
        <end position="73"/>
    </location>
</feature>
<evidence type="ECO:0000313" key="6">
    <source>
        <dbReference type="Proteomes" id="UP000782241"/>
    </source>
</evidence>
<gene>
    <name evidence="5" type="ORF">KAF25_010228</name>
</gene>
<keyword evidence="3" id="KW-0472">Membrane</keyword>
<evidence type="ECO:0000259" key="4">
    <source>
        <dbReference type="SMART" id="SM00906"/>
    </source>
</evidence>
<feature type="transmembrane region" description="Helical" evidence="3">
    <location>
        <begin position="274"/>
        <end position="293"/>
    </location>
</feature>
<evidence type="ECO:0000313" key="5">
    <source>
        <dbReference type="EMBL" id="KAG5656675.1"/>
    </source>
</evidence>